<comment type="similarity">
    <text evidence="1">Belongs to the universal ribosomal protein uL24 family.</text>
</comment>
<dbReference type="SMART" id="SM00739">
    <property type="entry name" value="KOW"/>
    <property type="match status" value="1"/>
</dbReference>
<dbReference type="HOGENOM" id="CLU_1337838_0_0_1"/>
<dbReference type="AlphaFoldDB" id="H8ZBK0"/>
<dbReference type="EMBL" id="JH604634">
    <property type="protein sequence ID" value="EHY66253.1"/>
    <property type="molecule type" value="Genomic_DNA"/>
</dbReference>
<dbReference type="InterPro" id="IPR005825">
    <property type="entry name" value="Ribosomal_uL24_CS"/>
</dbReference>
<dbReference type="Pfam" id="PF00467">
    <property type="entry name" value="KOW"/>
    <property type="match status" value="1"/>
</dbReference>
<dbReference type="GO" id="GO:0003723">
    <property type="term" value="F:RNA binding"/>
    <property type="evidence" value="ECO:0007669"/>
    <property type="project" value="InterPro"/>
</dbReference>
<organism evidence="5">
    <name type="scientific">Nematocida ausubeli (strain ATCC PRA-371 / ERTm2)</name>
    <name type="common">Nematode killer fungus</name>
    <dbReference type="NCBI Taxonomy" id="1913371"/>
    <lineage>
        <taxon>Eukaryota</taxon>
        <taxon>Fungi</taxon>
        <taxon>Fungi incertae sedis</taxon>
        <taxon>Microsporidia</taxon>
        <taxon>Nematocida</taxon>
    </lineage>
</organism>
<dbReference type="Gene3D" id="2.30.30.30">
    <property type="match status" value="1"/>
</dbReference>
<evidence type="ECO:0000313" key="5">
    <source>
        <dbReference type="EMBL" id="EHY66253.1"/>
    </source>
</evidence>
<evidence type="ECO:0000256" key="2">
    <source>
        <dbReference type="ARBA" id="ARBA00022980"/>
    </source>
</evidence>
<name>H8ZBK0_NEMA1</name>
<feature type="domain" description="KOW" evidence="4">
    <location>
        <begin position="116"/>
        <end position="143"/>
    </location>
</feature>
<dbReference type="Proteomes" id="UP000005622">
    <property type="component" value="Unassembled WGS sequence"/>
</dbReference>
<evidence type="ECO:0000259" key="4">
    <source>
        <dbReference type="SMART" id="SM00739"/>
    </source>
</evidence>
<dbReference type="Pfam" id="PF16906">
    <property type="entry name" value="Ribosomal_L26"/>
    <property type="match status" value="1"/>
</dbReference>
<dbReference type="InterPro" id="IPR014722">
    <property type="entry name" value="Rib_uL2_dom2"/>
</dbReference>
<gene>
    <name evidence="5" type="ORF">NERG_00949</name>
</gene>
<dbReference type="PANTHER" id="PTHR11143">
    <property type="entry name" value="60S RIBOSOMAL PROTEIN L26 FAMILY MEMBER"/>
    <property type="match status" value="1"/>
</dbReference>
<dbReference type="GO" id="GO:0003735">
    <property type="term" value="F:structural constituent of ribosome"/>
    <property type="evidence" value="ECO:0007669"/>
    <property type="project" value="InterPro"/>
</dbReference>
<dbReference type="GO" id="GO:0015934">
    <property type="term" value="C:large ribosomal subunit"/>
    <property type="evidence" value="ECO:0007669"/>
    <property type="project" value="InterPro"/>
</dbReference>
<dbReference type="InterPro" id="IPR008991">
    <property type="entry name" value="Translation_prot_SH3-like_sf"/>
</dbReference>
<reference evidence="5" key="1">
    <citation type="submission" date="2011-03" db="EMBL/GenBank/DDBJ databases">
        <title>The Genome Sequence of Nematocida sp1 strain ERTm2.</title>
        <authorList>
            <consortium name="The Broad Institute Genome Sequencing Platform"/>
            <consortium name="The Broad Institute Genome Sequencing Center for Infectious Disease"/>
            <person name="Cuomo C."/>
            <person name="Troemel E."/>
            <person name="Young S.K."/>
            <person name="Zeng Q."/>
            <person name="Gargeya S."/>
            <person name="Fitzgerald M."/>
            <person name="Haas B."/>
            <person name="Abouelleil A."/>
            <person name="Alvarado L."/>
            <person name="Arachchi H.M."/>
            <person name="Berlin A."/>
            <person name="Brown A."/>
            <person name="Chapman S.B."/>
            <person name="Chen Z."/>
            <person name="Dunbar C."/>
            <person name="Freedman E."/>
            <person name="Gearin G."/>
            <person name="Gellesch M."/>
            <person name="Goldberg J."/>
            <person name="Griggs A."/>
            <person name="Gujja S."/>
            <person name="Heilman E.R."/>
            <person name="Heiman D."/>
            <person name="Howarth C."/>
            <person name="Larson L."/>
            <person name="Lui A."/>
            <person name="MacDonald P.J.P."/>
            <person name="Mehta T."/>
            <person name="Montmayeur A."/>
            <person name="Murphy C."/>
            <person name="Neiman D."/>
            <person name="Pearson M."/>
            <person name="Priest M."/>
            <person name="Roberts A."/>
            <person name="Saif S."/>
            <person name="Shea T."/>
            <person name="Shenoy N."/>
            <person name="Sisk P."/>
            <person name="Stolte C."/>
            <person name="Sykes S."/>
            <person name="White J."/>
            <person name="Yandava C."/>
            <person name="Wortman J."/>
            <person name="Nusbaum C."/>
            <person name="Birren B."/>
        </authorList>
    </citation>
    <scope>NUCLEOTIDE SEQUENCE</scope>
    <source>
        <strain evidence="5">ERTm2</strain>
    </source>
</reference>
<evidence type="ECO:0000256" key="1">
    <source>
        <dbReference type="ARBA" id="ARBA00010618"/>
    </source>
</evidence>
<protein>
    <submittedName>
        <fullName evidence="5">Ribosomal protein L24</fullName>
    </submittedName>
</protein>
<dbReference type="GO" id="GO:0006412">
    <property type="term" value="P:translation"/>
    <property type="evidence" value="ECO:0007669"/>
    <property type="project" value="InterPro"/>
</dbReference>
<dbReference type="SUPFAM" id="SSF50104">
    <property type="entry name" value="Translation proteins SH3-like domain"/>
    <property type="match status" value="1"/>
</dbReference>
<dbReference type="InterPro" id="IPR041988">
    <property type="entry name" value="Ribosomal_uL24_KOW"/>
</dbReference>
<dbReference type="InterPro" id="IPR005756">
    <property type="entry name" value="Ribosomal_uL24_euk/arc"/>
</dbReference>
<dbReference type="InterPro" id="IPR005824">
    <property type="entry name" value="KOW"/>
</dbReference>
<keyword evidence="2 5" id="KW-0689">Ribosomal protein</keyword>
<dbReference type="STRING" id="944018.H8ZBK0"/>
<sequence>MPCALFSARICGEDGHSARCHAQYLSSRNVHHALRSILAAALQCTAFLELFLRPPVESTYIFSFFSPCMKYNTKISSSRRKCRKAHFNANDAKRRMIMSAGLSKELRSEYIFKSFPVVKGDEVLVLKGDLKGKTGKIVKVNRATFKVVLDISYREKKNGQTASFGIYPSSLVITKFALDKNRDALLQKKKEARIAGDALKKERQE</sequence>
<dbReference type="CDD" id="cd06089">
    <property type="entry name" value="KOW_RPL26"/>
    <property type="match status" value="1"/>
</dbReference>
<dbReference type="PROSITE" id="PS01108">
    <property type="entry name" value="RIBOSOMAL_L24"/>
    <property type="match status" value="1"/>
</dbReference>
<evidence type="ECO:0000256" key="3">
    <source>
        <dbReference type="ARBA" id="ARBA00023274"/>
    </source>
</evidence>
<keyword evidence="3" id="KW-0687">Ribonucleoprotein</keyword>
<accession>H8ZBK0</accession>
<proteinExistence type="inferred from homology"/>
<dbReference type="NCBIfam" id="TIGR01080">
    <property type="entry name" value="rplX_A_E"/>
    <property type="match status" value="1"/>
</dbReference>
<dbReference type="FunFam" id="2.30.30.30:FF:000009">
    <property type="entry name" value="60S ribosomal protein L26"/>
    <property type="match status" value="1"/>
</dbReference>